<evidence type="ECO:0000256" key="6">
    <source>
        <dbReference type="ARBA" id="ARBA00022989"/>
    </source>
</evidence>
<dbReference type="Proteomes" id="UP001159042">
    <property type="component" value="Unassembled WGS sequence"/>
</dbReference>
<dbReference type="Gene3D" id="1.10.287.820">
    <property type="entry name" value="Acid-sensing ion channel domain"/>
    <property type="match status" value="1"/>
</dbReference>
<evidence type="ECO:0000256" key="11">
    <source>
        <dbReference type="ARBA" id="ARBA00023303"/>
    </source>
</evidence>
<dbReference type="GO" id="GO:0015280">
    <property type="term" value="F:ligand-gated sodium channel activity"/>
    <property type="evidence" value="ECO:0007669"/>
    <property type="project" value="TreeGrafter"/>
</dbReference>
<keyword evidence="5 12" id="KW-0812">Transmembrane</keyword>
<comment type="caution">
    <text evidence="14">The sequence shown here is derived from an EMBL/GenBank/DDBJ whole genome shotgun (WGS) entry which is preliminary data.</text>
</comment>
<evidence type="ECO:0000256" key="8">
    <source>
        <dbReference type="ARBA" id="ARBA00023065"/>
    </source>
</evidence>
<keyword evidence="7" id="KW-0915">Sodium</keyword>
<evidence type="ECO:0000256" key="10">
    <source>
        <dbReference type="ARBA" id="ARBA00023201"/>
    </source>
</evidence>
<keyword evidence="4 12" id="KW-0894">Sodium channel</keyword>
<comment type="similarity">
    <text evidence="2 12">Belongs to the amiloride-sensitive sodium channel (TC 1.A.6) family.</text>
</comment>
<accession>A0AAV8VY57</accession>
<keyword evidence="8 12" id="KW-0406">Ion transport</keyword>
<keyword evidence="11 12" id="KW-0407">Ion channel</keyword>
<feature type="transmembrane region" description="Helical" evidence="13">
    <location>
        <begin position="418"/>
        <end position="445"/>
    </location>
</feature>
<sequence>MKETARTPCLWLWRLYEEFSKQTTVHGLNIVGMPKLHILERLFWVVIVVSAACGAISLALSNWTRYSANPTVVSLQKDFRNWENPFPAATGCFNNKLDDEKAEAYIKKKWGVTPSDSNYTYYLEFTRTITNTTYYSLQALQAYKDDKTLTDVNMVELVAKVHPELSGTLVTFHTKHKTDWQLILTELGVCFTVNSKFAEIISLRAYSDNPEATGGYVEALRCHYLNGLCYARYDSDPTLSLKYYLHSYLDIVHITARSYHDVEESEEMEINYRMIETISTPDLRYLSPTQRRCRFDDEPLTGEVSFYSTSICYVLCRYKLALKLCGCKPFFYHFLPGKVCDINGLLCLSKHVDKITDNPARIGCKCPQPCDLIVYLPQMIKCTKWEYGYFDQRITFRWGLLPPTTKYRRDILFGFEDLIVSIGGTVALFLGISFISVIEMVFLIFENAIKLYMERKDENTKIFVVKSAGSSAATP</sequence>
<keyword evidence="10 12" id="KW-0739">Sodium transport</keyword>
<evidence type="ECO:0000256" key="4">
    <source>
        <dbReference type="ARBA" id="ARBA00022461"/>
    </source>
</evidence>
<evidence type="ECO:0000256" key="3">
    <source>
        <dbReference type="ARBA" id="ARBA00022448"/>
    </source>
</evidence>
<dbReference type="PANTHER" id="PTHR11690">
    <property type="entry name" value="AMILORIDE-SENSITIVE SODIUM CHANNEL-RELATED"/>
    <property type="match status" value="1"/>
</dbReference>
<reference evidence="14 15" key="1">
    <citation type="journal article" date="2023" name="Insect Mol. Biol.">
        <title>Genome sequencing provides insights into the evolution of gene families encoding plant cell wall-degrading enzymes in longhorned beetles.</title>
        <authorList>
            <person name="Shin N.R."/>
            <person name="Okamura Y."/>
            <person name="Kirsch R."/>
            <person name="Pauchet Y."/>
        </authorList>
    </citation>
    <scope>NUCLEOTIDE SEQUENCE [LARGE SCALE GENOMIC DNA]</scope>
    <source>
        <strain evidence="14">EAD_L_NR</strain>
    </source>
</reference>
<dbReference type="Gene3D" id="1.10.287.770">
    <property type="entry name" value="YojJ-like"/>
    <property type="match status" value="1"/>
</dbReference>
<evidence type="ECO:0000256" key="1">
    <source>
        <dbReference type="ARBA" id="ARBA00004141"/>
    </source>
</evidence>
<name>A0AAV8VY57_9CUCU</name>
<feature type="transmembrane region" description="Helical" evidence="13">
    <location>
        <begin position="42"/>
        <end position="63"/>
    </location>
</feature>
<evidence type="ECO:0000256" key="7">
    <source>
        <dbReference type="ARBA" id="ARBA00023053"/>
    </source>
</evidence>
<keyword evidence="6 13" id="KW-1133">Transmembrane helix</keyword>
<gene>
    <name evidence="14" type="ORF">NQ315_016906</name>
</gene>
<protein>
    <recommendedName>
        <fullName evidence="16">Sodium channel protein Nach</fullName>
    </recommendedName>
</protein>
<dbReference type="GO" id="GO:0005886">
    <property type="term" value="C:plasma membrane"/>
    <property type="evidence" value="ECO:0007669"/>
    <property type="project" value="TreeGrafter"/>
</dbReference>
<evidence type="ECO:0000313" key="14">
    <source>
        <dbReference type="EMBL" id="KAJ8919002.1"/>
    </source>
</evidence>
<comment type="subcellular location">
    <subcellularLocation>
        <location evidence="1">Membrane</location>
        <topology evidence="1">Multi-pass membrane protein</topology>
    </subcellularLocation>
</comment>
<dbReference type="EMBL" id="JANEYG010000021">
    <property type="protein sequence ID" value="KAJ8919002.1"/>
    <property type="molecule type" value="Genomic_DNA"/>
</dbReference>
<dbReference type="InterPro" id="IPR001873">
    <property type="entry name" value="ENaC"/>
</dbReference>
<evidence type="ECO:0008006" key="16">
    <source>
        <dbReference type="Google" id="ProtNLM"/>
    </source>
</evidence>
<proteinExistence type="inferred from homology"/>
<evidence type="ECO:0000256" key="13">
    <source>
        <dbReference type="SAM" id="Phobius"/>
    </source>
</evidence>
<evidence type="ECO:0000256" key="12">
    <source>
        <dbReference type="RuleBase" id="RU000679"/>
    </source>
</evidence>
<dbReference type="AlphaFoldDB" id="A0AAV8VY57"/>
<evidence type="ECO:0000256" key="2">
    <source>
        <dbReference type="ARBA" id="ARBA00007193"/>
    </source>
</evidence>
<evidence type="ECO:0000256" key="9">
    <source>
        <dbReference type="ARBA" id="ARBA00023136"/>
    </source>
</evidence>
<dbReference type="Pfam" id="PF00858">
    <property type="entry name" value="ASC"/>
    <property type="match status" value="1"/>
</dbReference>
<evidence type="ECO:0000313" key="15">
    <source>
        <dbReference type="Proteomes" id="UP001159042"/>
    </source>
</evidence>
<keyword evidence="3 12" id="KW-0813">Transport</keyword>
<evidence type="ECO:0000256" key="5">
    <source>
        <dbReference type="ARBA" id="ARBA00022692"/>
    </source>
</evidence>
<keyword evidence="9 13" id="KW-0472">Membrane</keyword>
<dbReference type="PANTHER" id="PTHR11690:SF240">
    <property type="entry name" value="PICKPOCKET 25-RELATED"/>
    <property type="match status" value="1"/>
</dbReference>
<organism evidence="14 15">
    <name type="scientific">Exocentrus adspersus</name>
    <dbReference type="NCBI Taxonomy" id="1586481"/>
    <lineage>
        <taxon>Eukaryota</taxon>
        <taxon>Metazoa</taxon>
        <taxon>Ecdysozoa</taxon>
        <taxon>Arthropoda</taxon>
        <taxon>Hexapoda</taxon>
        <taxon>Insecta</taxon>
        <taxon>Pterygota</taxon>
        <taxon>Neoptera</taxon>
        <taxon>Endopterygota</taxon>
        <taxon>Coleoptera</taxon>
        <taxon>Polyphaga</taxon>
        <taxon>Cucujiformia</taxon>
        <taxon>Chrysomeloidea</taxon>
        <taxon>Cerambycidae</taxon>
        <taxon>Lamiinae</taxon>
        <taxon>Acanthocinini</taxon>
        <taxon>Exocentrus</taxon>
    </lineage>
</organism>
<keyword evidence="15" id="KW-1185">Reference proteome</keyword>